<evidence type="ECO:0000256" key="1">
    <source>
        <dbReference type="SAM" id="Coils"/>
    </source>
</evidence>
<accession>A0A916DXX4</accession>
<feature type="coiled-coil region" evidence="1">
    <location>
        <begin position="610"/>
        <end position="644"/>
    </location>
</feature>
<dbReference type="EMBL" id="AP026867">
    <property type="protein sequence ID" value="BDS15491.1"/>
    <property type="molecule type" value="Genomic_DNA"/>
</dbReference>
<dbReference type="PANTHER" id="PTHR32182:SF23">
    <property type="entry name" value="ATP BINDING PROTEIN"/>
    <property type="match status" value="1"/>
</dbReference>
<dbReference type="InterPro" id="IPR041685">
    <property type="entry name" value="AAA_GajA/Old/RecF-like"/>
</dbReference>
<reference evidence="3" key="1">
    <citation type="submission" date="2022-09" db="EMBL/GenBank/DDBJ databases">
        <title>Aureispira anguillicida sp. nov., isolated from Leptocephalus of Japanese eel Anguilla japonica.</title>
        <authorList>
            <person name="Yuasa K."/>
            <person name="Mekata T."/>
            <person name="Ikunari K."/>
        </authorList>
    </citation>
    <scope>NUCLEOTIDE SEQUENCE</scope>
    <source>
        <strain evidence="3">EL160426</strain>
    </source>
</reference>
<dbReference type="SUPFAM" id="SSF52540">
    <property type="entry name" value="P-loop containing nucleoside triphosphate hydrolases"/>
    <property type="match status" value="1"/>
</dbReference>
<sequence>MELLYLWIENYRNIQHQGFNFSSKWKFDYQNEQLSVEERPITIDNFFGEDIVNLTALVGANGCGKTSVLEFIYNELFSNDNETYQQLYSHNFSKNIVTYVPIIDRPYAPYSFFFFVIEGKENLLNIKHLSSIKINKLSFSNSNIVTQIGNSPRSLKPASIFYSPFITKSNFKHQYYDITTKKSVFNSDYYNNYAQAYFHYQTRDTINFLDSDLYKEETFPFKVLDSQISLQFFVPTITYYEEQVSKLQQRLETSEFVRSQDLDFFNLITSSFVYKFKATHKETIFCLCLTSMIISAYESFSWGLSDINNINNHLISDSFSYNLPTNSHSDKTPNISIQEYTEILLTYLIELLSNKIQSIVDFFHKIIQKDTHSYLRITQEEALSIYAKEEEFYGLIKEQLASLNCHSSEIKSMPKFAFTRITMRGLSSGERHVFQLFERFYRLKQGLKNSPYLLILIDEGETSLHPQWQKQYIKRLTQTLPLIFKNIPLQIILTSHSPFIVSDLPKENIIFLDTDEQNNAKVVDGLKQKETFGANIHTLFTDAFFMDGGLMGDFAKEKINAVITYLNEGPSQVNPVKTNEQAQQYINLIGEPIVKRQLQKMLDSRRLTKVDNNKKDIDTMRGQLDFLKQQVAELEKRIKPLDNDRNKS</sequence>
<evidence type="ECO:0000313" key="4">
    <source>
        <dbReference type="Proteomes" id="UP001060919"/>
    </source>
</evidence>
<evidence type="ECO:0000313" key="3">
    <source>
        <dbReference type="EMBL" id="BDS15491.1"/>
    </source>
</evidence>
<organism evidence="3 4">
    <name type="scientific">Aureispira anguillae</name>
    <dbReference type="NCBI Taxonomy" id="2864201"/>
    <lineage>
        <taxon>Bacteria</taxon>
        <taxon>Pseudomonadati</taxon>
        <taxon>Bacteroidota</taxon>
        <taxon>Saprospiria</taxon>
        <taxon>Saprospirales</taxon>
        <taxon>Saprospiraceae</taxon>
        <taxon>Aureispira</taxon>
    </lineage>
</organism>
<dbReference type="GO" id="GO:0005524">
    <property type="term" value="F:ATP binding"/>
    <property type="evidence" value="ECO:0007669"/>
    <property type="project" value="UniProtKB-KW"/>
</dbReference>
<dbReference type="AlphaFoldDB" id="A0A916DXX4"/>
<dbReference type="GO" id="GO:0000731">
    <property type="term" value="P:DNA synthesis involved in DNA repair"/>
    <property type="evidence" value="ECO:0007669"/>
    <property type="project" value="TreeGrafter"/>
</dbReference>
<evidence type="ECO:0000259" key="2">
    <source>
        <dbReference type="Pfam" id="PF13175"/>
    </source>
</evidence>
<dbReference type="Proteomes" id="UP001060919">
    <property type="component" value="Chromosome"/>
</dbReference>
<keyword evidence="3" id="KW-0067">ATP-binding</keyword>
<protein>
    <submittedName>
        <fullName evidence="3">ATP-binding protein</fullName>
    </submittedName>
</protein>
<dbReference type="InterPro" id="IPR027417">
    <property type="entry name" value="P-loop_NTPase"/>
</dbReference>
<keyword evidence="4" id="KW-1185">Reference proteome</keyword>
<keyword evidence="3" id="KW-0547">Nucleotide-binding</keyword>
<name>A0A916DXX4_9BACT</name>
<keyword evidence="1" id="KW-0175">Coiled coil</keyword>
<dbReference type="Gene3D" id="3.40.50.300">
    <property type="entry name" value="P-loop containing nucleotide triphosphate hydrolases"/>
    <property type="match status" value="2"/>
</dbReference>
<dbReference type="GO" id="GO:0006302">
    <property type="term" value="P:double-strand break repair"/>
    <property type="evidence" value="ECO:0007669"/>
    <property type="project" value="TreeGrafter"/>
</dbReference>
<dbReference type="PANTHER" id="PTHR32182">
    <property type="entry name" value="DNA REPLICATION AND REPAIR PROTEIN RECF"/>
    <property type="match status" value="1"/>
</dbReference>
<gene>
    <name evidence="3" type="ORF">AsAng_0062750</name>
</gene>
<dbReference type="RefSeq" id="WP_264790640.1">
    <property type="nucleotide sequence ID" value="NZ_AP026867.1"/>
</dbReference>
<dbReference type="Pfam" id="PF13175">
    <property type="entry name" value="AAA_15"/>
    <property type="match status" value="1"/>
</dbReference>
<proteinExistence type="predicted"/>
<dbReference type="KEGG" id="aup:AsAng_0062750"/>
<feature type="domain" description="Endonuclease GajA/Old nuclease/RecF-like AAA" evidence="2">
    <location>
        <begin position="1"/>
        <end position="501"/>
    </location>
</feature>